<accession>A0A4Y2CWK1</accession>
<organism evidence="1 2">
    <name type="scientific">Araneus ventricosus</name>
    <name type="common">Orbweaver spider</name>
    <name type="synonym">Epeira ventricosa</name>
    <dbReference type="NCBI Taxonomy" id="182803"/>
    <lineage>
        <taxon>Eukaryota</taxon>
        <taxon>Metazoa</taxon>
        <taxon>Ecdysozoa</taxon>
        <taxon>Arthropoda</taxon>
        <taxon>Chelicerata</taxon>
        <taxon>Arachnida</taxon>
        <taxon>Araneae</taxon>
        <taxon>Araneomorphae</taxon>
        <taxon>Entelegynae</taxon>
        <taxon>Araneoidea</taxon>
        <taxon>Araneidae</taxon>
        <taxon>Araneus</taxon>
    </lineage>
</organism>
<gene>
    <name evidence="1" type="ORF">AVEN_267725_1</name>
</gene>
<evidence type="ECO:0000313" key="1">
    <source>
        <dbReference type="EMBL" id="GBM08459.1"/>
    </source>
</evidence>
<comment type="caution">
    <text evidence="1">The sequence shown here is derived from an EMBL/GenBank/DDBJ whole genome shotgun (WGS) entry which is preliminary data.</text>
</comment>
<dbReference type="EMBL" id="BGPR01000257">
    <property type="protein sequence ID" value="GBM08459.1"/>
    <property type="molecule type" value="Genomic_DNA"/>
</dbReference>
<dbReference type="Proteomes" id="UP000499080">
    <property type="component" value="Unassembled WGS sequence"/>
</dbReference>
<sequence length="9" mass="960">MLISSISPI</sequence>
<feature type="non-terminal residue" evidence="1">
    <location>
        <position position="9"/>
    </location>
</feature>
<proteinExistence type="predicted"/>
<keyword evidence="2" id="KW-1185">Reference proteome</keyword>
<protein>
    <submittedName>
        <fullName evidence="1">Uncharacterized protein</fullName>
    </submittedName>
</protein>
<name>A0A4Y2CWK1_ARAVE</name>
<reference evidence="1 2" key="1">
    <citation type="journal article" date="2019" name="Sci. Rep.">
        <title>Orb-weaving spider Araneus ventricosus genome elucidates the spidroin gene catalogue.</title>
        <authorList>
            <person name="Kono N."/>
            <person name="Nakamura H."/>
            <person name="Ohtoshi R."/>
            <person name="Moran D.A.P."/>
            <person name="Shinohara A."/>
            <person name="Yoshida Y."/>
            <person name="Fujiwara M."/>
            <person name="Mori M."/>
            <person name="Tomita M."/>
            <person name="Arakawa K."/>
        </authorList>
    </citation>
    <scope>NUCLEOTIDE SEQUENCE [LARGE SCALE GENOMIC DNA]</scope>
</reference>
<evidence type="ECO:0000313" key="2">
    <source>
        <dbReference type="Proteomes" id="UP000499080"/>
    </source>
</evidence>